<accession>A0A0C2MCU5</accession>
<comment type="caution">
    <text evidence="2">The sequence shown here is derived from an EMBL/GenBank/DDBJ whole genome shotgun (WGS) entry which is preliminary data.</text>
</comment>
<keyword evidence="3" id="KW-1185">Reference proteome</keyword>
<evidence type="ECO:0000313" key="3">
    <source>
        <dbReference type="Proteomes" id="UP000031668"/>
    </source>
</evidence>
<protein>
    <submittedName>
        <fullName evidence="2">Uncharacterized protein</fullName>
    </submittedName>
</protein>
<evidence type="ECO:0000256" key="1">
    <source>
        <dbReference type="SAM" id="Coils"/>
    </source>
</evidence>
<evidence type="ECO:0000313" key="2">
    <source>
        <dbReference type="EMBL" id="KII64966.1"/>
    </source>
</evidence>
<dbReference type="EMBL" id="JWZT01004052">
    <property type="protein sequence ID" value="KII64966.1"/>
    <property type="molecule type" value="Genomic_DNA"/>
</dbReference>
<organism evidence="2 3">
    <name type="scientific">Thelohanellus kitauei</name>
    <name type="common">Myxosporean</name>
    <dbReference type="NCBI Taxonomy" id="669202"/>
    <lineage>
        <taxon>Eukaryota</taxon>
        <taxon>Metazoa</taxon>
        <taxon>Cnidaria</taxon>
        <taxon>Myxozoa</taxon>
        <taxon>Myxosporea</taxon>
        <taxon>Bivalvulida</taxon>
        <taxon>Platysporina</taxon>
        <taxon>Myxobolidae</taxon>
        <taxon>Thelohanellus</taxon>
    </lineage>
</organism>
<keyword evidence="1" id="KW-0175">Coiled coil</keyword>
<dbReference type="Proteomes" id="UP000031668">
    <property type="component" value="Unassembled WGS sequence"/>
</dbReference>
<gene>
    <name evidence="2" type="ORF">RF11_06854</name>
</gene>
<reference evidence="2 3" key="1">
    <citation type="journal article" date="2014" name="Genome Biol. Evol.">
        <title>The genome of the myxosporean Thelohanellus kitauei shows adaptations to nutrient acquisition within its fish host.</title>
        <authorList>
            <person name="Yang Y."/>
            <person name="Xiong J."/>
            <person name="Zhou Z."/>
            <person name="Huo F."/>
            <person name="Miao W."/>
            <person name="Ran C."/>
            <person name="Liu Y."/>
            <person name="Zhang J."/>
            <person name="Feng J."/>
            <person name="Wang M."/>
            <person name="Wang M."/>
            <person name="Wang L."/>
            <person name="Yao B."/>
        </authorList>
    </citation>
    <scope>NUCLEOTIDE SEQUENCE [LARGE SCALE GENOMIC DNA]</scope>
    <source>
        <strain evidence="2">Wuqing</strain>
    </source>
</reference>
<name>A0A0C2MCU5_THEKT</name>
<dbReference type="AlphaFoldDB" id="A0A0C2MCU5"/>
<sequence>MSKRTFEEGLYIQMFKHSTNSVLNLSCNDPDCGATKIEAHGMKGDHKKKERFARKSKIQYEIPRPKQFVEGCDSEIWIGKVEAFFVGCLLGQNHKIHLFFSLLDYNNSKLISSWNPTTFGECIQTFKECNFKTLDHSNLLADFHLKEEQTVVIYKGMDQTEMESVIVSVFVSDITSSKINNHLGENTLLLLKQAVDQAKHLSHIYSGEKSYQIKAIRNKEENHNLRRELEELNERISKIEMSTNKIHTERNGNMSQNLESYNVTNVDEWDIFESTCNGKCAINGHIINILGDSDAQLVLSLPLLEKFLMELELNSYLKIEESLLCKRKYHVRRIFANKQLWIEGGIDETGQIFM</sequence>
<feature type="coiled-coil region" evidence="1">
    <location>
        <begin position="215"/>
        <end position="242"/>
    </location>
</feature>
<proteinExistence type="predicted"/>